<comment type="cofactor">
    <cofactor evidence="10">
        <name>Zn(2+)</name>
        <dbReference type="ChEBI" id="CHEBI:29105"/>
    </cofactor>
    <text evidence="10">Binds 1 zinc ion per subunit.</text>
</comment>
<comment type="catalytic activity">
    <reaction evidence="1 10">
        <text>2 D-sedoheptulose 7-phosphate = D-glycero-alpha-D-manno-heptose 7-phosphate + D-glycero-beta-D-manno-heptose 7-phosphate</text>
        <dbReference type="Rhea" id="RHEA:27489"/>
        <dbReference type="ChEBI" id="CHEBI:57483"/>
        <dbReference type="ChEBI" id="CHEBI:60203"/>
        <dbReference type="ChEBI" id="CHEBI:60204"/>
        <dbReference type="EC" id="5.3.1.28"/>
    </reaction>
</comment>
<dbReference type="InterPro" id="IPR046348">
    <property type="entry name" value="SIS_dom_sf"/>
</dbReference>
<comment type="caution">
    <text evidence="12">The sequence shown here is derived from an EMBL/GenBank/DDBJ whole genome shotgun (WGS) entry which is preliminary data.</text>
</comment>
<dbReference type="PROSITE" id="PS51464">
    <property type="entry name" value="SIS"/>
    <property type="match status" value="1"/>
</dbReference>
<feature type="binding site" evidence="10">
    <location>
        <begin position="48"/>
        <end position="50"/>
    </location>
    <ligand>
        <name>substrate</name>
    </ligand>
</feature>
<dbReference type="Proteomes" id="UP001221189">
    <property type="component" value="Unassembled WGS sequence"/>
</dbReference>
<evidence type="ECO:0000256" key="9">
    <source>
        <dbReference type="ARBA" id="ARBA00023277"/>
    </source>
</evidence>
<proteinExistence type="inferred from homology"/>
<accession>A0ABT5KL89</accession>
<feature type="binding site" evidence="10">
    <location>
        <position position="168"/>
    </location>
    <ligand>
        <name>Zn(2+)</name>
        <dbReference type="ChEBI" id="CHEBI:29105"/>
    </ligand>
</feature>
<gene>
    <name evidence="10" type="primary">gmhA</name>
    <name evidence="12" type="ORF">PRZ03_18625</name>
</gene>
<dbReference type="RefSeq" id="WP_273601774.1">
    <property type="nucleotide sequence ID" value="NZ_JAQQXT010000013.1"/>
</dbReference>
<feature type="binding site" evidence="10">
    <location>
        <position position="176"/>
    </location>
    <ligand>
        <name>Zn(2+)</name>
        <dbReference type="ChEBI" id="CHEBI:29105"/>
    </ligand>
</feature>
<name>A0ABT5KL89_9BURK</name>
<evidence type="ECO:0000256" key="10">
    <source>
        <dbReference type="HAMAP-Rule" id="MF_00067"/>
    </source>
</evidence>
<dbReference type="PANTHER" id="PTHR30390">
    <property type="entry name" value="SEDOHEPTULOSE 7-PHOSPHATE ISOMERASE / DNAA INITIATOR-ASSOCIATING FACTOR FOR REPLICATION INITIATION"/>
    <property type="match status" value="1"/>
</dbReference>
<evidence type="ECO:0000259" key="11">
    <source>
        <dbReference type="PROSITE" id="PS51464"/>
    </source>
</evidence>
<dbReference type="GO" id="GO:0016853">
    <property type="term" value="F:isomerase activity"/>
    <property type="evidence" value="ECO:0007669"/>
    <property type="project" value="UniProtKB-KW"/>
</dbReference>
<feature type="binding site" evidence="10">
    <location>
        <position position="61"/>
    </location>
    <ligand>
        <name>substrate</name>
    </ligand>
</feature>
<dbReference type="CDD" id="cd05006">
    <property type="entry name" value="SIS_GmhA"/>
    <property type="match status" value="1"/>
</dbReference>
<dbReference type="Gene3D" id="3.40.50.10490">
    <property type="entry name" value="Glucose-6-phosphate isomerase like protein, domain 1"/>
    <property type="match status" value="1"/>
</dbReference>
<dbReference type="InterPro" id="IPR035461">
    <property type="entry name" value="GmhA/DiaA"/>
</dbReference>
<evidence type="ECO:0000256" key="8">
    <source>
        <dbReference type="ARBA" id="ARBA00023235"/>
    </source>
</evidence>
<keyword evidence="7 10" id="KW-0862">Zinc</keyword>
<evidence type="ECO:0000313" key="12">
    <source>
        <dbReference type="EMBL" id="MDC8773596.1"/>
    </source>
</evidence>
<sequence>MNSLFLRNLAEHQQLMTVLHDLDPAIAQAGQHLAKVLTQGGKIMFCGNGGSAADSQHLAAELTGRFIKDRRPLAAIALNTDTSALTCIANDYAFEQVFARQLTALARSGDALVAISTSGNSANVLRAVEAAKAAGVYTLGLLGRDGGQLRGLCDGSIVVPHQVTARIQEAHILIGHTLCGLIEAELGLD</sequence>
<evidence type="ECO:0000256" key="1">
    <source>
        <dbReference type="ARBA" id="ARBA00000348"/>
    </source>
</evidence>
<feature type="binding site" evidence="10">
    <location>
        <position position="61"/>
    </location>
    <ligand>
        <name>Zn(2+)</name>
        <dbReference type="ChEBI" id="CHEBI:29105"/>
    </ligand>
</feature>
<keyword evidence="13" id="KW-1185">Reference proteome</keyword>
<comment type="pathway">
    <text evidence="10">Carbohydrate biosynthesis; D-glycero-D-manno-heptose 7-phosphate biosynthesis; D-glycero-alpha-D-manno-heptose 7-phosphate and D-glycero-beta-D-manno-heptose 7-phosphate from sedoheptulose 7-phosphate: step 1/1.</text>
</comment>
<keyword evidence="9 10" id="KW-0119">Carbohydrate metabolism</keyword>
<dbReference type="HAMAP" id="MF_00067">
    <property type="entry name" value="GmhA"/>
    <property type="match status" value="1"/>
</dbReference>
<comment type="similarity">
    <text evidence="4 10">Belongs to the SIS family. GmhA subfamily.</text>
</comment>
<keyword evidence="6 10" id="KW-0479">Metal-binding</keyword>
<dbReference type="SUPFAM" id="SSF53697">
    <property type="entry name" value="SIS domain"/>
    <property type="match status" value="1"/>
</dbReference>
<comment type="subunit">
    <text evidence="10">Homotetramer.</text>
</comment>
<feature type="binding site" evidence="10">
    <location>
        <position position="57"/>
    </location>
    <ligand>
        <name>Zn(2+)</name>
        <dbReference type="ChEBI" id="CHEBI:29105"/>
    </ligand>
</feature>
<evidence type="ECO:0000256" key="7">
    <source>
        <dbReference type="ARBA" id="ARBA00022833"/>
    </source>
</evidence>
<keyword evidence="5 10" id="KW-0963">Cytoplasm</keyword>
<evidence type="ECO:0000256" key="6">
    <source>
        <dbReference type="ARBA" id="ARBA00022723"/>
    </source>
</evidence>
<protein>
    <recommendedName>
        <fullName evidence="10">Phosphoheptose isomerase</fullName>
        <ecNumber evidence="10">5.3.1.28</ecNumber>
    </recommendedName>
    <alternativeName>
        <fullName evidence="10">Sedoheptulose 7-phosphate isomerase</fullName>
    </alternativeName>
</protein>
<dbReference type="EC" id="5.3.1.28" evidence="10"/>
<evidence type="ECO:0000256" key="5">
    <source>
        <dbReference type="ARBA" id="ARBA00022490"/>
    </source>
</evidence>
<dbReference type="EMBL" id="JAQQXT010000013">
    <property type="protein sequence ID" value="MDC8773596.1"/>
    <property type="molecule type" value="Genomic_DNA"/>
</dbReference>
<evidence type="ECO:0000256" key="3">
    <source>
        <dbReference type="ARBA" id="ARBA00004496"/>
    </source>
</evidence>
<comment type="function">
    <text evidence="2 10">Catalyzes the isomerization of sedoheptulose 7-phosphate in D-glycero-D-manno-heptose 7-phosphate.</text>
</comment>
<evidence type="ECO:0000313" key="13">
    <source>
        <dbReference type="Proteomes" id="UP001221189"/>
    </source>
</evidence>
<organism evidence="12 13">
    <name type="scientific">Roseateles albus</name>
    <dbReference type="NCBI Taxonomy" id="2987525"/>
    <lineage>
        <taxon>Bacteria</taxon>
        <taxon>Pseudomonadati</taxon>
        <taxon>Pseudomonadota</taxon>
        <taxon>Betaproteobacteria</taxon>
        <taxon>Burkholderiales</taxon>
        <taxon>Sphaerotilaceae</taxon>
        <taxon>Roseateles</taxon>
    </lineage>
</organism>
<feature type="binding site" evidence="10">
    <location>
        <begin position="116"/>
        <end position="118"/>
    </location>
    <ligand>
        <name>substrate</name>
    </ligand>
</feature>
<feature type="binding site" evidence="10">
    <location>
        <begin position="90"/>
        <end position="91"/>
    </location>
    <ligand>
        <name>substrate</name>
    </ligand>
</feature>
<feature type="binding site" evidence="10">
    <location>
        <position position="168"/>
    </location>
    <ligand>
        <name>substrate</name>
    </ligand>
</feature>
<dbReference type="InterPro" id="IPR050099">
    <property type="entry name" value="SIS_GmhA/DiaA_subfam"/>
</dbReference>
<comment type="subcellular location">
    <subcellularLocation>
        <location evidence="3 10">Cytoplasm</location>
    </subcellularLocation>
</comment>
<reference evidence="12 13" key="1">
    <citation type="submission" date="2022-10" db="EMBL/GenBank/DDBJ databases">
        <title>Paucibacter sp. hw1 Genome sequencing.</title>
        <authorList>
            <person name="Park S."/>
        </authorList>
    </citation>
    <scope>NUCLEOTIDE SEQUENCE [LARGE SCALE GENOMIC DNA]</scope>
    <source>
        <strain evidence="13">hw1</strain>
    </source>
</reference>
<dbReference type="InterPro" id="IPR004515">
    <property type="entry name" value="Phosphoheptose_Isoase"/>
</dbReference>
<feature type="domain" description="SIS" evidence="11">
    <location>
        <begin position="33"/>
        <end position="189"/>
    </location>
</feature>
<evidence type="ECO:0000256" key="4">
    <source>
        <dbReference type="ARBA" id="ARBA00009894"/>
    </source>
</evidence>
<dbReference type="InterPro" id="IPR001347">
    <property type="entry name" value="SIS_dom"/>
</dbReference>
<dbReference type="Pfam" id="PF13580">
    <property type="entry name" value="SIS_2"/>
    <property type="match status" value="1"/>
</dbReference>
<feature type="binding site" evidence="10">
    <location>
        <position position="121"/>
    </location>
    <ligand>
        <name>substrate</name>
    </ligand>
</feature>
<comment type="miscellaneous">
    <text evidence="10">The reaction produces a racemic mixture of D-glycero-alpha-D-manno-heptose 7-phosphate and D-glycero-beta-D-manno-heptose 7-phosphate.</text>
</comment>
<keyword evidence="8 10" id="KW-0413">Isomerase</keyword>
<evidence type="ECO:0000256" key="2">
    <source>
        <dbReference type="ARBA" id="ARBA00003172"/>
    </source>
</evidence>